<protein>
    <submittedName>
        <fullName evidence="1">Uncharacterized protein</fullName>
    </submittedName>
</protein>
<sequence>MCPSRTQSVSLQESRGCFNYQTVNLRKPLTLFVHSSLRPRIRELFELCRVSPSGEGASTARLKRGWGNQFGLSPTPRDTEGSGRSTVYSTFIHMDMVNFGICMRAYALVSCSHITPPSAKNNCMRWANRVVHFGSQQWEILCV</sequence>
<evidence type="ECO:0000313" key="1">
    <source>
        <dbReference type="EMBL" id="GIY71968.1"/>
    </source>
</evidence>
<name>A0AAV4VPM0_CAEEX</name>
<dbReference type="Proteomes" id="UP001054945">
    <property type="component" value="Unassembled WGS sequence"/>
</dbReference>
<organism evidence="1 2">
    <name type="scientific">Caerostris extrusa</name>
    <name type="common">Bark spider</name>
    <name type="synonym">Caerostris bankana</name>
    <dbReference type="NCBI Taxonomy" id="172846"/>
    <lineage>
        <taxon>Eukaryota</taxon>
        <taxon>Metazoa</taxon>
        <taxon>Ecdysozoa</taxon>
        <taxon>Arthropoda</taxon>
        <taxon>Chelicerata</taxon>
        <taxon>Arachnida</taxon>
        <taxon>Araneae</taxon>
        <taxon>Araneomorphae</taxon>
        <taxon>Entelegynae</taxon>
        <taxon>Araneoidea</taxon>
        <taxon>Araneidae</taxon>
        <taxon>Caerostris</taxon>
    </lineage>
</organism>
<dbReference type="AlphaFoldDB" id="A0AAV4VPM0"/>
<accession>A0AAV4VPM0</accession>
<gene>
    <name evidence="1" type="ORF">CEXT_568111</name>
</gene>
<reference evidence="1 2" key="1">
    <citation type="submission" date="2021-06" db="EMBL/GenBank/DDBJ databases">
        <title>Caerostris extrusa draft genome.</title>
        <authorList>
            <person name="Kono N."/>
            <person name="Arakawa K."/>
        </authorList>
    </citation>
    <scope>NUCLEOTIDE SEQUENCE [LARGE SCALE GENOMIC DNA]</scope>
</reference>
<comment type="caution">
    <text evidence="1">The sequence shown here is derived from an EMBL/GenBank/DDBJ whole genome shotgun (WGS) entry which is preliminary data.</text>
</comment>
<dbReference type="EMBL" id="BPLR01014877">
    <property type="protein sequence ID" value="GIY71968.1"/>
    <property type="molecule type" value="Genomic_DNA"/>
</dbReference>
<proteinExistence type="predicted"/>
<keyword evidence="2" id="KW-1185">Reference proteome</keyword>
<evidence type="ECO:0000313" key="2">
    <source>
        <dbReference type="Proteomes" id="UP001054945"/>
    </source>
</evidence>